<sequence length="204" mass="22392">MRGVNKVILVGTLGRDPETKTFPNGGSLTQFSIATSESWTDKNTGERKEQTEWHRIVLHNRLGEIAQQYLRKGSKVYIEGSLRTRQWTDQNGQERYTTEIRGEQMQMLDSRQQSEQGQGFGGDSGGYAQPRFNNNNQQGGFNNNQGGYGNQSNQGSYGNQGNSNQGNYGNAGNNVNQGFQSPKPAAPAATPAQAPADLDDDLPF</sequence>
<organism evidence="5 6">
    <name type="scientific">Acinetobacter defluvii</name>
    <dbReference type="NCBI Taxonomy" id="1871111"/>
    <lineage>
        <taxon>Bacteria</taxon>
        <taxon>Pseudomonadati</taxon>
        <taxon>Pseudomonadota</taxon>
        <taxon>Gammaproteobacteria</taxon>
        <taxon>Moraxellales</taxon>
        <taxon>Moraxellaceae</taxon>
        <taxon>Acinetobacter</taxon>
    </lineage>
</organism>
<accession>A0A2S2FA10</accession>
<proteinExistence type="inferred from homology"/>
<dbReference type="Pfam" id="PF00436">
    <property type="entry name" value="SSB"/>
    <property type="match status" value="1"/>
</dbReference>
<feature type="short sequence motif" description="Important for interaction with partner proteins" evidence="2">
    <location>
        <begin position="199"/>
        <end position="204"/>
    </location>
</feature>
<gene>
    <name evidence="5" type="primary">ssb</name>
    <name evidence="5" type="ORF">DJ533_03640</name>
</gene>
<dbReference type="GO" id="GO:0009295">
    <property type="term" value="C:nucleoid"/>
    <property type="evidence" value="ECO:0007669"/>
    <property type="project" value="TreeGrafter"/>
</dbReference>
<dbReference type="EMBL" id="CP029397">
    <property type="protein sequence ID" value="AWL27750.1"/>
    <property type="molecule type" value="Genomic_DNA"/>
</dbReference>
<dbReference type="CDD" id="cd04496">
    <property type="entry name" value="SSB_OBF"/>
    <property type="match status" value="1"/>
</dbReference>
<comment type="function">
    <text evidence="2">Plays an important role in DNA replication, recombination and repair. Binds to ssDNA and to an array of partner proteins to recruit them to their sites of action during DNA metabolism.</text>
</comment>
<comment type="caution">
    <text evidence="2">Lacks conserved residue(s) required for the propagation of feature annotation.</text>
</comment>
<dbReference type="Gene3D" id="2.40.50.140">
    <property type="entry name" value="Nucleic acid-binding proteins"/>
    <property type="match status" value="1"/>
</dbReference>
<dbReference type="GO" id="GO:0006260">
    <property type="term" value="P:DNA replication"/>
    <property type="evidence" value="ECO:0007669"/>
    <property type="project" value="UniProtKB-UniRule"/>
</dbReference>
<dbReference type="InterPro" id="IPR000424">
    <property type="entry name" value="Primosome_PriB/ssb"/>
</dbReference>
<keyword evidence="2" id="KW-0227">DNA damage</keyword>
<dbReference type="SUPFAM" id="SSF50249">
    <property type="entry name" value="Nucleic acid-binding proteins"/>
    <property type="match status" value="1"/>
</dbReference>
<dbReference type="GO" id="GO:0006310">
    <property type="term" value="P:DNA recombination"/>
    <property type="evidence" value="ECO:0007669"/>
    <property type="project" value="UniProtKB-UniRule"/>
</dbReference>
<dbReference type="PANTHER" id="PTHR10302">
    <property type="entry name" value="SINGLE-STRANDED DNA-BINDING PROTEIN"/>
    <property type="match status" value="1"/>
</dbReference>
<evidence type="ECO:0000313" key="5">
    <source>
        <dbReference type="EMBL" id="AWL27750.1"/>
    </source>
</evidence>
<keyword evidence="1 2" id="KW-0238">DNA-binding</keyword>
<dbReference type="GO" id="GO:0006281">
    <property type="term" value="P:DNA repair"/>
    <property type="evidence" value="ECO:0007669"/>
    <property type="project" value="UniProtKB-UniRule"/>
</dbReference>
<name>A0A2S2FA10_9GAMM</name>
<comment type="subunit">
    <text evidence="2">Homotetramer.</text>
</comment>
<dbReference type="STRING" id="1871111.GCA_001704615_02182"/>
<dbReference type="RefSeq" id="WP_065993284.1">
    <property type="nucleotide sequence ID" value="NZ_CP029397.2"/>
</dbReference>
<dbReference type="HAMAP" id="MF_00984">
    <property type="entry name" value="SSB"/>
    <property type="match status" value="1"/>
</dbReference>
<feature type="region of interest" description="Disordered" evidence="4">
    <location>
        <begin position="107"/>
        <end position="204"/>
    </location>
</feature>
<evidence type="ECO:0000313" key="6">
    <source>
        <dbReference type="Proteomes" id="UP000245977"/>
    </source>
</evidence>
<dbReference type="OrthoDB" id="9809878at2"/>
<dbReference type="Proteomes" id="UP000245977">
    <property type="component" value="Chromosome"/>
</dbReference>
<reference evidence="5" key="1">
    <citation type="submission" date="2019-08" db="EMBL/GenBank/DDBJ databases">
        <title>The complete genome of Acinetobacter defluvii strain WCHAD010030.</title>
        <authorList>
            <person name="Hu Y."/>
            <person name="Qin J."/>
            <person name="Feng Y."/>
            <person name="Zong Z."/>
        </authorList>
    </citation>
    <scope>NUCLEOTIDE SEQUENCE</scope>
    <source>
        <strain evidence="5">WCHA30</strain>
    </source>
</reference>
<dbReference type="NCBIfam" id="TIGR00621">
    <property type="entry name" value="ssb"/>
    <property type="match status" value="1"/>
</dbReference>
<dbReference type="KEGG" id="adv:DJ533_03640"/>
<evidence type="ECO:0000256" key="3">
    <source>
        <dbReference type="RuleBase" id="RU000524"/>
    </source>
</evidence>
<evidence type="ECO:0000256" key="1">
    <source>
        <dbReference type="ARBA" id="ARBA00023125"/>
    </source>
</evidence>
<keyword evidence="2" id="KW-0235">DNA replication</keyword>
<dbReference type="InterPro" id="IPR012340">
    <property type="entry name" value="NA-bd_OB-fold"/>
</dbReference>
<dbReference type="AlphaFoldDB" id="A0A2S2FA10"/>
<evidence type="ECO:0000256" key="4">
    <source>
        <dbReference type="SAM" id="MobiDB-lite"/>
    </source>
</evidence>
<keyword evidence="2" id="KW-0234">DNA repair</keyword>
<evidence type="ECO:0000256" key="2">
    <source>
        <dbReference type="HAMAP-Rule" id="MF_00984"/>
    </source>
</evidence>
<dbReference type="GO" id="GO:0003697">
    <property type="term" value="F:single-stranded DNA binding"/>
    <property type="evidence" value="ECO:0007669"/>
    <property type="project" value="UniProtKB-UniRule"/>
</dbReference>
<keyword evidence="6" id="KW-1185">Reference proteome</keyword>
<feature type="compositionally biased region" description="Low complexity" evidence="4">
    <location>
        <begin position="126"/>
        <end position="196"/>
    </location>
</feature>
<protein>
    <recommendedName>
        <fullName evidence="2 3">Single-stranded DNA-binding protein</fullName>
        <shortName evidence="2">SSB</shortName>
    </recommendedName>
</protein>
<dbReference type="PROSITE" id="PS50935">
    <property type="entry name" value="SSB"/>
    <property type="match status" value="1"/>
</dbReference>
<dbReference type="PANTHER" id="PTHR10302:SF27">
    <property type="entry name" value="SINGLE-STRANDED DNA-BINDING PROTEIN"/>
    <property type="match status" value="1"/>
</dbReference>
<dbReference type="InterPro" id="IPR011344">
    <property type="entry name" value="ssDNA-bd"/>
</dbReference>
<keyword evidence="2" id="KW-0233">DNA recombination</keyword>